<dbReference type="SUPFAM" id="SSF52540">
    <property type="entry name" value="P-loop containing nucleoside triphosphate hydrolases"/>
    <property type="match status" value="1"/>
</dbReference>
<dbReference type="AlphaFoldDB" id="A0A1U6ITP8"/>
<evidence type="ECO:0000259" key="2">
    <source>
        <dbReference type="Pfam" id="PF00685"/>
    </source>
</evidence>
<sequence length="220" mass="25385">MAIFKTHNPPGHPADGRVGLKDAGYISVYRHPLDVLLSSLNYSFIKGESRIFKGGILKNVDQIIQDDEIGHYIGQFIHHQGCRRYVKLCGGYAEYYRNWETVAARGPHLMLRYEDIVADKVKAITSIAHFIGREDADCTKIYEKIEEKTAIDGRFHWRKKAYNFEGYVPRRFISKFERSCADVLNYFGYEPTIQQRQKQAEVALPGDTTPPTRRKPDKEL</sequence>
<keyword evidence="4" id="KW-1185">Reference proteome</keyword>
<accession>A0A1U6ITP8</accession>
<name>A0A1U6ITP8_9SPHN</name>
<reference evidence="4" key="1">
    <citation type="submission" date="2017-02" db="EMBL/GenBank/DDBJ databases">
        <authorList>
            <person name="Varghese N."/>
            <person name="Submissions S."/>
        </authorList>
    </citation>
    <scope>NUCLEOTIDE SEQUENCE [LARGE SCALE GENOMIC DNA]</scope>
    <source>
        <strain evidence="4">SM117</strain>
    </source>
</reference>
<evidence type="ECO:0000256" key="1">
    <source>
        <dbReference type="SAM" id="MobiDB-lite"/>
    </source>
</evidence>
<organism evidence="3 4">
    <name type="scientific">Novosphingobium mathurense</name>
    <dbReference type="NCBI Taxonomy" id="428990"/>
    <lineage>
        <taxon>Bacteria</taxon>
        <taxon>Pseudomonadati</taxon>
        <taxon>Pseudomonadota</taxon>
        <taxon>Alphaproteobacteria</taxon>
        <taxon>Sphingomonadales</taxon>
        <taxon>Sphingomonadaceae</taxon>
        <taxon>Novosphingobium</taxon>
    </lineage>
</organism>
<dbReference type="STRING" id="428990.SAMN06295987_11442"/>
<dbReference type="GO" id="GO:0008146">
    <property type="term" value="F:sulfotransferase activity"/>
    <property type="evidence" value="ECO:0007669"/>
    <property type="project" value="InterPro"/>
</dbReference>
<keyword evidence="3" id="KW-0808">Transferase</keyword>
<dbReference type="InterPro" id="IPR000863">
    <property type="entry name" value="Sulfotransferase_dom"/>
</dbReference>
<dbReference type="Pfam" id="PF00685">
    <property type="entry name" value="Sulfotransfer_1"/>
    <property type="match status" value="1"/>
</dbReference>
<dbReference type="Proteomes" id="UP000190989">
    <property type="component" value="Unassembled WGS sequence"/>
</dbReference>
<dbReference type="InterPro" id="IPR027417">
    <property type="entry name" value="P-loop_NTPase"/>
</dbReference>
<protein>
    <submittedName>
        <fullName evidence="3">Sulfotransferase domain-containing protein</fullName>
    </submittedName>
</protein>
<dbReference type="EMBL" id="FVZE01000014">
    <property type="protein sequence ID" value="SLK11396.1"/>
    <property type="molecule type" value="Genomic_DNA"/>
</dbReference>
<gene>
    <name evidence="3" type="ORF">SAMN06295987_11442</name>
</gene>
<proteinExistence type="predicted"/>
<feature type="domain" description="Sulfotransferase" evidence="2">
    <location>
        <begin position="3"/>
        <end position="140"/>
    </location>
</feature>
<evidence type="ECO:0000313" key="4">
    <source>
        <dbReference type="Proteomes" id="UP000190989"/>
    </source>
</evidence>
<dbReference type="Gene3D" id="3.40.50.300">
    <property type="entry name" value="P-loop containing nucleotide triphosphate hydrolases"/>
    <property type="match status" value="1"/>
</dbReference>
<feature type="region of interest" description="Disordered" evidence="1">
    <location>
        <begin position="197"/>
        <end position="220"/>
    </location>
</feature>
<evidence type="ECO:0000313" key="3">
    <source>
        <dbReference type="EMBL" id="SLK11396.1"/>
    </source>
</evidence>